<dbReference type="Gene3D" id="3.30.420.40">
    <property type="match status" value="1"/>
</dbReference>
<dbReference type="RefSeq" id="XP_007803757.1">
    <property type="nucleotide sequence ID" value="XM_007805566.1"/>
</dbReference>
<dbReference type="InterPro" id="IPR001312">
    <property type="entry name" value="Hexokinase"/>
</dbReference>
<dbReference type="FunFam" id="3.30.420.40:FF:000211">
    <property type="entry name" value="Phosphotransferase"/>
    <property type="match status" value="1"/>
</dbReference>
<dbReference type="GeneID" id="19237618"/>
<reference evidence="11" key="1">
    <citation type="journal article" date="2014" name="BMC Genomics">
        <title>Genome characteristics reveal the impact of lichenization on lichen-forming fungus Endocarpon pusillum Hedwig (Verrucariales, Ascomycota).</title>
        <authorList>
            <person name="Wang Y.-Y."/>
            <person name="Liu B."/>
            <person name="Zhang X.-Y."/>
            <person name="Zhou Q.-M."/>
            <person name="Zhang T."/>
            <person name="Li H."/>
            <person name="Yu Y.-F."/>
            <person name="Zhang X.-L."/>
            <person name="Hao X.-Y."/>
            <person name="Wang M."/>
            <person name="Wang L."/>
            <person name="Wei J.-C."/>
        </authorList>
    </citation>
    <scope>NUCLEOTIDE SEQUENCE [LARGE SCALE GENOMIC DNA]</scope>
    <source>
        <strain evidence="11">Z07020 / HMAS-L-300199</strain>
    </source>
</reference>
<dbReference type="EMBL" id="KE721301">
    <property type="protein sequence ID" value="ERF70699.1"/>
    <property type="molecule type" value="Genomic_DNA"/>
</dbReference>
<feature type="transmembrane region" description="Helical" evidence="7">
    <location>
        <begin position="701"/>
        <end position="724"/>
    </location>
</feature>
<dbReference type="HOGENOM" id="CLU_296298_0_0_1"/>
<keyword evidence="2" id="KW-0808">Transferase</keyword>
<dbReference type="PRINTS" id="PR00475">
    <property type="entry name" value="HEXOKINASE"/>
</dbReference>
<sequence>MSELASIESMSTGSAPPDENDQELEAFISPLVIGESKLHTLAYQFSTVYKDLAQRSDQQFLPTPVTSLPSGRETGQFLAIDVGGTNLRVAFIELLGEAADDNDQSPNATEKPRETIKKAQIPRVRRILEKAWPIGEHLKMDKAEDLFSWIGDCIAEVVSDRLSSDNYKLRAPEELVMGITFSFPMMQDTLSAATLMPMGKGFAITSDLNLAPLLLAGYARHTRRQSLSETSPRSKRRRLGPLPRLKIAAITNDTVATLASLAYSVKSLPNSRVAAGIIVGTGCNATIPMKLSDLAESKAKGIIAHDPKATETVVNTEITISGACGPLEPDSTKWDRQLDAACARPGFQPLEYMTGGRYIGELIRTVFFDYMTTTHSPPIPASSLPATIVHSYSFSTTFVSAVVARARSDGELAAELKRRIPPPESSNWAWSPHSAGALRKIANLVQVRSAGLIAAATIGLLATVGEIALSDPSAPSSIAPEDKERVENNSETRSAKAEAMPSKLPRRRSRNGLSPAPGVTAWQSGPEELVIAYTGGIIQHYPNFKEQCQRFIDRLVMRAGPQDGGKSVFLREARDGGIIGAGVLAGMETARVTHCDRAALQQVPTLLLLIIQMSSLVYVVEDLVALAKRQNGQQNGKPTDPDGLVLEAWAQGFMVGALIIMSCITLANMRRGVLLHKLILIELIFGVWHGFFIFFDSPIYNWWLSVSAIFLNASWSLHNVIAWLKNKPFLSRRVSLIYIGTVILVQPYWVLEIYANFTYFHNINTIFLKTRPVEALFRDPWWIFTTISLFYNIKTRYDLSIPQIVRLSPRFAVMLGAMVLSICFLVVDICSVTGRLASSLPVGINPFWKLSFVFKCLTDSVVLDDFKTALDRLRAFKISRLGSFALDNAENGRVLPTDPANGWPGSHARSKPETSVPSSPDGDELSQQRTWPAGKQDPNHPEGSNRQSRENREISPIRESSSGTGVARNDSGSPILRPQSSWLRDSGEGDYAQAVRDVTRSSQSEPSHTERDAALGRAK</sequence>
<evidence type="ECO:0000256" key="3">
    <source>
        <dbReference type="ARBA" id="ARBA00022741"/>
    </source>
</evidence>
<dbReference type="GO" id="GO:0005536">
    <property type="term" value="F:D-glucose binding"/>
    <property type="evidence" value="ECO:0007669"/>
    <property type="project" value="InterPro"/>
</dbReference>
<evidence type="ECO:0000256" key="2">
    <source>
        <dbReference type="ARBA" id="ARBA00022679"/>
    </source>
</evidence>
<dbReference type="CDD" id="cd24000">
    <property type="entry name" value="ASKHA_NBD_HK"/>
    <property type="match status" value="1"/>
</dbReference>
<dbReference type="PANTHER" id="PTHR42029:SF3">
    <property type="entry name" value="AN04G07800"/>
    <property type="match status" value="1"/>
</dbReference>
<feature type="domain" description="Hexokinase C-terminal" evidence="9">
    <location>
        <begin position="275"/>
        <end position="586"/>
    </location>
</feature>
<dbReference type="AlphaFoldDB" id="U1HNV7"/>
<feature type="transmembrane region" description="Helical" evidence="7">
    <location>
        <begin position="811"/>
        <end position="829"/>
    </location>
</feature>
<accession>U1HNV7</accession>
<dbReference type="InterPro" id="IPR043129">
    <property type="entry name" value="ATPase_NBD"/>
</dbReference>
<organism evidence="10 11">
    <name type="scientific">Endocarpon pusillum (strain Z07020 / HMAS-L-300199)</name>
    <name type="common">Lichen-forming fungus</name>
    <dbReference type="NCBI Taxonomy" id="1263415"/>
    <lineage>
        <taxon>Eukaryota</taxon>
        <taxon>Fungi</taxon>
        <taxon>Dikarya</taxon>
        <taxon>Ascomycota</taxon>
        <taxon>Pezizomycotina</taxon>
        <taxon>Eurotiomycetes</taxon>
        <taxon>Chaetothyriomycetidae</taxon>
        <taxon>Verrucariales</taxon>
        <taxon>Verrucariaceae</taxon>
        <taxon>Endocarpon</taxon>
    </lineage>
</organism>
<keyword evidence="7" id="KW-0812">Transmembrane</keyword>
<evidence type="ECO:0000256" key="1">
    <source>
        <dbReference type="ARBA" id="ARBA00009225"/>
    </source>
</evidence>
<evidence type="ECO:0000313" key="10">
    <source>
        <dbReference type="EMBL" id="ERF70699.1"/>
    </source>
</evidence>
<comment type="similarity">
    <text evidence="1">Belongs to the hexokinase family.</text>
</comment>
<evidence type="ECO:0000256" key="5">
    <source>
        <dbReference type="ARBA" id="ARBA00022840"/>
    </source>
</evidence>
<proteinExistence type="inferred from homology"/>
<dbReference type="Gene3D" id="3.40.367.20">
    <property type="match status" value="1"/>
</dbReference>
<keyword evidence="3" id="KW-0547">Nucleotide-binding</keyword>
<dbReference type="Pfam" id="PF00349">
    <property type="entry name" value="Hexokinase_1"/>
    <property type="match status" value="1"/>
</dbReference>
<feature type="transmembrane region" description="Helical" evidence="7">
    <location>
        <begin position="674"/>
        <end position="695"/>
    </location>
</feature>
<dbReference type="GO" id="GO:0006096">
    <property type="term" value="P:glycolytic process"/>
    <property type="evidence" value="ECO:0007669"/>
    <property type="project" value="UniProtKB-UniPathway"/>
</dbReference>
<dbReference type="Proteomes" id="UP000019373">
    <property type="component" value="Unassembled WGS sequence"/>
</dbReference>
<keyword evidence="5" id="KW-0067">ATP-binding</keyword>
<feature type="compositionally biased region" description="Basic and acidic residues" evidence="6">
    <location>
        <begin position="1007"/>
        <end position="1019"/>
    </location>
</feature>
<keyword evidence="7" id="KW-0472">Membrane</keyword>
<gene>
    <name evidence="10" type="ORF">EPUS_02565</name>
</gene>
<keyword evidence="4" id="KW-0418">Kinase</keyword>
<feature type="region of interest" description="Disordered" evidence="6">
    <location>
        <begin position="472"/>
        <end position="519"/>
    </location>
</feature>
<dbReference type="GO" id="GO:0001678">
    <property type="term" value="P:intracellular glucose homeostasis"/>
    <property type="evidence" value="ECO:0007669"/>
    <property type="project" value="InterPro"/>
</dbReference>
<name>U1HNV7_ENDPU</name>
<feature type="region of interest" description="Disordered" evidence="6">
    <location>
        <begin position="1"/>
        <end position="21"/>
    </location>
</feature>
<feature type="compositionally biased region" description="Basic and acidic residues" evidence="6">
    <location>
        <begin position="480"/>
        <end position="496"/>
    </location>
</feature>
<evidence type="ECO:0000259" key="8">
    <source>
        <dbReference type="Pfam" id="PF00349"/>
    </source>
</evidence>
<evidence type="ECO:0000256" key="4">
    <source>
        <dbReference type="ARBA" id="ARBA00022777"/>
    </source>
</evidence>
<feature type="domain" description="Hexokinase N-terminal" evidence="8">
    <location>
        <begin position="24"/>
        <end position="263"/>
    </location>
</feature>
<feature type="transmembrane region" description="Helical" evidence="7">
    <location>
        <begin position="648"/>
        <end position="667"/>
    </location>
</feature>
<dbReference type="Pfam" id="PF03727">
    <property type="entry name" value="Hexokinase_2"/>
    <property type="match status" value="1"/>
</dbReference>
<dbReference type="InterPro" id="IPR022673">
    <property type="entry name" value="Hexokinase_C"/>
</dbReference>
<evidence type="ECO:0000259" key="9">
    <source>
        <dbReference type="Pfam" id="PF03727"/>
    </source>
</evidence>
<dbReference type="SUPFAM" id="SSF53067">
    <property type="entry name" value="Actin-like ATPase domain"/>
    <property type="match status" value="2"/>
</dbReference>
<evidence type="ECO:0000313" key="11">
    <source>
        <dbReference type="Proteomes" id="UP000019373"/>
    </source>
</evidence>
<feature type="region of interest" description="Disordered" evidence="6">
    <location>
        <begin position="895"/>
        <end position="1019"/>
    </location>
</feature>
<evidence type="ECO:0008006" key="12">
    <source>
        <dbReference type="Google" id="ProtNLM"/>
    </source>
</evidence>
<evidence type="ECO:0000256" key="7">
    <source>
        <dbReference type="SAM" id="Phobius"/>
    </source>
</evidence>
<dbReference type="PANTHER" id="PTHR42029">
    <property type="entry name" value="AN04G07800"/>
    <property type="match status" value="1"/>
</dbReference>
<keyword evidence="11" id="KW-1185">Reference proteome</keyword>
<feature type="transmembrane region" description="Helical" evidence="7">
    <location>
        <begin position="780"/>
        <end position="799"/>
    </location>
</feature>
<feature type="compositionally biased region" description="Basic and acidic residues" evidence="6">
    <location>
        <begin position="947"/>
        <end position="956"/>
    </location>
</feature>
<evidence type="ECO:0000256" key="6">
    <source>
        <dbReference type="SAM" id="MobiDB-lite"/>
    </source>
</evidence>
<dbReference type="eggNOG" id="KOG1369">
    <property type="taxonomic scope" value="Eukaryota"/>
</dbReference>
<dbReference type="UniPathway" id="UPA00109">
    <property type="reaction ID" value="UER00180"/>
</dbReference>
<dbReference type="GO" id="GO:0005524">
    <property type="term" value="F:ATP binding"/>
    <property type="evidence" value="ECO:0007669"/>
    <property type="project" value="UniProtKB-KW"/>
</dbReference>
<feature type="transmembrane region" description="Helical" evidence="7">
    <location>
        <begin position="736"/>
        <end position="760"/>
    </location>
</feature>
<protein>
    <recommendedName>
        <fullName evidence="12">Phosphotransferase</fullName>
    </recommendedName>
</protein>
<dbReference type="InterPro" id="IPR022672">
    <property type="entry name" value="Hexokinase_N"/>
</dbReference>
<dbReference type="GO" id="GO:0004396">
    <property type="term" value="F:hexokinase activity"/>
    <property type="evidence" value="ECO:0007669"/>
    <property type="project" value="InterPro"/>
</dbReference>
<keyword evidence="7" id="KW-1133">Transmembrane helix</keyword>
<dbReference type="PROSITE" id="PS51748">
    <property type="entry name" value="HEXOKINASE_2"/>
    <property type="match status" value="1"/>
</dbReference>
<dbReference type="OrthoDB" id="419537at2759"/>